<proteinExistence type="predicted"/>
<keyword evidence="5" id="KW-1185">Reference proteome</keyword>
<dbReference type="Gene3D" id="2.70.70.10">
    <property type="entry name" value="Glucose Permease (Domain IIA)"/>
    <property type="match status" value="1"/>
</dbReference>
<dbReference type="EC" id="3.4.24.-" evidence="4"/>
<comment type="caution">
    <text evidence="4">The sequence shown here is derived from an EMBL/GenBank/DDBJ whole genome shotgun (WGS) entry which is preliminary data.</text>
</comment>
<evidence type="ECO:0000256" key="2">
    <source>
        <dbReference type="SAM" id="MobiDB-lite"/>
    </source>
</evidence>
<reference evidence="5" key="1">
    <citation type="journal article" date="2019" name="Int. J. Syst. Evol. Microbiol.">
        <title>The Global Catalogue of Microorganisms (GCM) 10K type strain sequencing project: providing services to taxonomists for standard genome sequencing and annotation.</title>
        <authorList>
            <consortium name="The Broad Institute Genomics Platform"/>
            <consortium name="The Broad Institute Genome Sequencing Center for Infectious Disease"/>
            <person name="Wu L."/>
            <person name="Ma J."/>
        </authorList>
    </citation>
    <scope>NUCLEOTIDE SEQUENCE [LARGE SCALE GENOMIC DNA]</scope>
    <source>
        <strain evidence="5">JCM 11496</strain>
    </source>
</reference>
<feature type="region of interest" description="Disordered" evidence="2">
    <location>
        <begin position="1"/>
        <end position="31"/>
    </location>
</feature>
<dbReference type="PANTHER" id="PTHR21666:SF289">
    <property type="entry name" value="L-ALA--D-GLU ENDOPEPTIDASE"/>
    <property type="match status" value="1"/>
</dbReference>
<dbReference type="InterPro" id="IPR050570">
    <property type="entry name" value="Cell_wall_metabolism_enzyme"/>
</dbReference>
<dbReference type="InterPro" id="IPR011055">
    <property type="entry name" value="Dup_hybrid_motif"/>
</dbReference>
<keyword evidence="1" id="KW-0732">Signal</keyword>
<dbReference type="RefSeq" id="WP_343882345.1">
    <property type="nucleotide sequence ID" value="NZ_BAAAIJ010000063.1"/>
</dbReference>
<protein>
    <submittedName>
        <fullName evidence="4">M23 family metallopeptidase</fullName>
        <ecNumber evidence="4">3.4.24.-</ecNumber>
    </submittedName>
</protein>
<dbReference type="EMBL" id="JBHUGA010000058">
    <property type="protein sequence ID" value="MFD1847540.1"/>
    <property type="molecule type" value="Genomic_DNA"/>
</dbReference>
<gene>
    <name evidence="4" type="ORF">ACFSFX_13175</name>
</gene>
<accession>A0ABW4QA32</accession>
<dbReference type="CDD" id="cd12797">
    <property type="entry name" value="M23_peptidase"/>
    <property type="match status" value="1"/>
</dbReference>
<dbReference type="Pfam" id="PF01551">
    <property type="entry name" value="Peptidase_M23"/>
    <property type="match status" value="1"/>
</dbReference>
<dbReference type="SUPFAM" id="SSF51261">
    <property type="entry name" value="Duplicated hybrid motif"/>
    <property type="match status" value="1"/>
</dbReference>
<name>A0ABW4QA32_9MICC</name>
<dbReference type="PANTHER" id="PTHR21666">
    <property type="entry name" value="PEPTIDASE-RELATED"/>
    <property type="match status" value="1"/>
</dbReference>
<evidence type="ECO:0000259" key="3">
    <source>
        <dbReference type="Pfam" id="PF01551"/>
    </source>
</evidence>
<keyword evidence="4" id="KW-0378">Hydrolase</keyword>
<evidence type="ECO:0000256" key="1">
    <source>
        <dbReference type="ARBA" id="ARBA00022729"/>
    </source>
</evidence>
<dbReference type="InterPro" id="IPR016047">
    <property type="entry name" value="M23ase_b-sheet_dom"/>
</dbReference>
<dbReference type="Proteomes" id="UP001597307">
    <property type="component" value="Unassembled WGS sequence"/>
</dbReference>
<evidence type="ECO:0000313" key="4">
    <source>
        <dbReference type="EMBL" id="MFD1847540.1"/>
    </source>
</evidence>
<dbReference type="GO" id="GO:0016787">
    <property type="term" value="F:hydrolase activity"/>
    <property type="evidence" value="ECO:0007669"/>
    <property type="project" value="UniProtKB-KW"/>
</dbReference>
<sequence>MPKHHASGRRRAGAPVSAARPRDAHRLERRRTTRVRGDFSLTGLSQKFAIAAAASGLVLTVTLPTTAATVPQDDSAVAAAAAPTAQATAAPREISVPDAALVDFSRTALQSTFDADAKLSEIMTAAGSAAVPAAARGSLSAPMDKLVITSPFGYRVSPITGMGGELHSGQDFSSSCGSEVFAAASGTVTFTGWHPYGGGNRVVIDHGNGLESTYNHLSSSSVQEGQSVDRGDVVAQSGSTGASTGCHLHFEVMVDGQAVDPMGWL</sequence>
<evidence type="ECO:0000313" key="5">
    <source>
        <dbReference type="Proteomes" id="UP001597307"/>
    </source>
</evidence>
<organism evidence="4 5">
    <name type="scientific">Arthrobacter flavus</name>
    <dbReference type="NCBI Taxonomy" id="95172"/>
    <lineage>
        <taxon>Bacteria</taxon>
        <taxon>Bacillati</taxon>
        <taxon>Actinomycetota</taxon>
        <taxon>Actinomycetes</taxon>
        <taxon>Micrococcales</taxon>
        <taxon>Micrococcaceae</taxon>
        <taxon>Arthrobacter</taxon>
    </lineage>
</organism>
<feature type="compositionally biased region" description="Basic residues" evidence="2">
    <location>
        <begin position="1"/>
        <end position="12"/>
    </location>
</feature>
<feature type="domain" description="M23ase beta-sheet core" evidence="3">
    <location>
        <begin position="166"/>
        <end position="261"/>
    </location>
</feature>